<organism evidence="1 2">
    <name type="scientific">Dermatophagoides pteronyssinus</name>
    <name type="common">European house dust mite</name>
    <dbReference type="NCBI Taxonomy" id="6956"/>
    <lineage>
        <taxon>Eukaryota</taxon>
        <taxon>Metazoa</taxon>
        <taxon>Ecdysozoa</taxon>
        <taxon>Arthropoda</taxon>
        <taxon>Chelicerata</taxon>
        <taxon>Arachnida</taxon>
        <taxon>Acari</taxon>
        <taxon>Acariformes</taxon>
        <taxon>Sarcoptiformes</taxon>
        <taxon>Astigmata</taxon>
        <taxon>Psoroptidia</taxon>
        <taxon>Analgoidea</taxon>
        <taxon>Pyroglyphidae</taxon>
        <taxon>Dermatophagoidinae</taxon>
        <taxon>Dermatophagoides</taxon>
    </lineage>
</organism>
<name>A0ABQ8IYM4_DERPT</name>
<evidence type="ECO:0000313" key="1">
    <source>
        <dbReference type="EMBL" id="KAH9415409.1"/>
    </source>
</evidence>
<proteinExistence type="predicted"/>
<comment type="caution">
    <text evidence="1">The sequence shown here is derived from an EMBL/GenBank/DDBJ whole genome shotgun (WGS) entry which is preliminary data.</text>
</comment>
<protein>
    <submittedName>
        <fullName evidence="1">Uncharacterized protein</fullName>
    </submittedName>
</protein>
<keyword evidence="2" id="KW-1185">Reference proteome</keyword>
<dbReference type="EMBL" id="NJHN03000097">
    <property type="protein sequence ID" value="KAH9415409.1"/>
    <property type="molecule type" value="Genomic_DNA"/>
</dbReference>
<dbReference type="Proteomes" id="UP000887458">
    <property type="component" value="Unassembled WGS sequence"/>
</dbReference>
<accession>A0ABQ8IYM4</accession>
<gene>
    <name evidence="1" type="ORF">DERP_015133</name>
</gene>
<sequence>MFHGRQVSVEVGWLTELDINSKQFINEIHKFLYCFHLKKNKFLDDDWGKPSIISVPMDNPTEWQWNYGFEKYALVTCNDENIKV</sequence>
<evidence type="ECO:0000313" key="2">
    <source>
        <dbReference type="Proteomes" id="UP000887458"/>
    </source>
</evidence>
<reference evidence="1 2" key="2">
    <citation type="journal article" date="2022" name="Mol. Biol. Evol.">
        <title>Comparative Genomics Reveals Insights into the Divergent Evolution of Astigmatic Mites and Household Pest Adaptations.</title>
        <authorList>
            <person name="Xiong Q."/>
            <person name="Wan A.T."/>
            <person name="Liu X."/>
            <person name="Fung C.S."/>
            <person name="Xiao X."/>
            <person name="Malainual N."/>
            <person name="Hou J."/>
            <person name="Wang L."/>
            <person name="Wang M."/>
            <person name="Yang K.Y."/>
            <person name="Cui Y."/>
            <person name="Leung E.L."/>
            <person name="Nong W."/>
            <person name="Shin S.K."/>
            <person name="Au S.W."/>
            <person name="Jeong K.Y."/>
            <person name="Chew F.T."/>
            <person name="Hui J.H."/>
            <person name="Leung T.F."/>
            <person name="Tungtrongchitr A."/>
            <person name="Zhong N."/>
            <person name="Liu Z."/>
            <person name="Tsui S.K."/>
        </authorList>
    </citation>
    <scope>NUCLEOTIDE SEQUENCE [LARGE SCALE GENOMIC DNA]</scope>
    <source>
        <strain evidence="1">Derp</strain>
    </source>
</reference>
<reference evidence="1 2" key="1">
    <citation type="journal article" date="2018" name="J. Allergy Clin. Immunol.">
        <title>High-quality assembly of Dermatophagoides pteronyssinus genome and transcriptome reveals a wide range of novel allergens.</title>
        <authorList>
            <person name="Liu X.Y."/>
            <person name="Yang K.Y."/>
            <person name="Wang M.Q."/>
            <person name="Kwok J.S."/>
            <person name="Zeng X."/>
            <person name="Yang Z."/>
            <person name="Xiao X.J."/>
            <person name="Lau C.P."/>
            <person name="Li Y."/>
            <person name="Huang Z.M."/>
            <person name="Ba J.G."/>
            <person name="Yim A.K."/>
            <person name="Ouyang C.Y."/>
            <person name="Ngai S.M."/>
            <person name="Chan T.F."/>
            <person name="Leung E.L."/>
            <person name="Liu L."/>
            <person name="Liu Z.G."/>
            <person name="Tsui S.K."/>
        </authorList>
    </citation>
    <scope>NUCLEOTIDE SEQUENCE [LARGE SCALE GENOMIC DNA]</scope>
    <source>
        <strain evidence="1">Derp</strain>
    </source>
</reference>